<accession>A0A4S5EQ98</accession>
<dbReference type="AlphaFoldDB" id="A0A4S5EQ98"/>
<proteinExistence type="predicted"/>
<gene>
    <name evidence="2" type="ORF">E7Y31_12940</name>
</gene>
<dbReference type="EMBL" id="SSXH01000298">
    <property type="protein sequence ID" value="THJ74190.1"/>
    <property type="molecule type" value="Genomic_DNA"/>
</dbReference>
<reference evidence="2 3" key="1">
    <citation type="submission" date="2019-04" db="EMBL/GenBank/DDBJ databases">
        <title>Draft genome sequences for three unisolated Alnus-infective Frankia Sp+ strains, AgTrS, AiOr and AvVan, the first sequenced Frankia strains able to sporulate in-planta.</title>
        <authorList>
            <person name="Bethencourt L."/>
            <person name="Vautrin F."/>
            <person name="Taib N."/>
            <person name="Dubost A."/>
            <person name="Castro-Garcia L."/>
            <person name="Imbaud O."/>
            <person name="Abrouk D."/>
            <person name="Fournier P."/>
            <person name="Briolay J."/>
            <person name="Nguyen A."/>
            <person name="Normand P."/>
            <person name="Fernandez M.P."/>
            <person name="Brochier-Armanet C."/>
            <person name="Herrera-Belaroussi A."/>
        </authorList>
    </citation>
    <scope>NUCLEOTIDE SEQUENCE [LARGE SCALE GENOMIC DNA]</scope>
    <source>
        <strain evidence="2 3">AvVan</strain>
    </source>
</reference>
<comment type="caution">
    <text evidence="2">The sequence shown here is derived from an EMBL/GenBank/DDBJ whole genome shotgun (WGS) entry which is preliminary data.</text>
</comment>
<dbReference type="OrthoDB" id="3372012at2"/>
<keyword evidence="3" id="KW-1185">Reference proteome</keyword>
<dbReference type="RefSeq" id="WP_136448375.1">
    <property type="nucleotide sequence ID" value="NZ_SSXH01000298.1"/>
</dbReference>
<evidence type="ECO:0000313" key="2">
    <source>
        <dbReference type="EMBL" id="THJ74190.1"/>
    </source>
</evidence>
<organism evidence="2 3">
    <name type="scientific">Candidatus Frankia alpina</name>
    <dbReference type="NCBI Taxonomy" id="2699483"/>
    <lineage>
        <taxon>Bacteria</taxon>
        <taxon>Bacillati</taxon>
        <taxon>Actinomycetota</taxon>
        <taxon>Actinomycetes</taxon>
        <taxon>Frankiales</taxon>
        <taxon>Frankiaceae</taxon>
        <taxon>Frankia</taxon>
    </lineage>
</organism>
<sequence>MGAGLAAAAPGTPPLAFGLTSGGIWLTNESTGTVTHLQSTTGRADAAVTVPGAVGHRLSVLRNGPDLLVCDVDAGLLHLIEPQRLAPARAATLRPGTTVTAANGVVYAVDGASGRVQRLDGRLLTGLGPVVDLGGALGAVAQSVDGTLSVPVRTSGSVVMIRDGVASPPIPVARPDHQIDVVLAHDRPVLVDGTAGTAIPITGERPGRKIALPVALTTAAAGPPSAVIAAAAVERSTVPILDTVAGRLLLADVHDGEVTMHDRQLRRVVEGPSPGRARPNRGEAPPSPVADRPERGVGATRPPPTLRLRPAFPTSSDRREETRTTGR</sequence>
<feature type="region of interest" description="Disordered" evidence="1">
    <location>
        <begin position="268"/>
        <end position="327"/>
    </location>
</feature>
<protein>
    <submittedName>
        <fullName evidence="2">Uncharacterized protein</fullName>
    </submittedName>
</protein>
<name>A0A4S5EQ98_9ACTN</name>
<feature type="compositionally biased region" description="Basic and acidic residues" evidence="1">
    <location>
        <begin position="316"/>
        <end position="327"/>
    </location>
</feature>
<evidence type="ECO:0000256" key="1">
    <source>
        <dbReference type="SAM" id="MobiDB-lite"/>
    </source>
</evidence>
<dbReference type="Proteomes" id="UP000305282">
    <property type="component" value="Unassembled WGS sequence"/>
</dbReference>
<evidence type="ECO:0000313" key="3">
    <source>
        <dbReference type="Proteomes" id="UP000305282"/>
    </source>
</evidence>
<dbReference type="SUPFAM" id="SSF63829">
    <property type="entry name" value="Calcium-dependent phosphotriesterase"/>
    <property type="match status" value="1"/>
</dbReference>